<sequence length="427" mass="49877">MSRVSLDDRLNTLAPTEYISPIWFKIVDFVSSEKTLRDRYKSTVWLFDLLEIIPPKQRTSETLGGIRAQFNQDPNLVMKRIVAFAEDLHLQEVSRRTLKSIEGADIKFWEDLGTRLAGYSTDLVDNTREARWKTIMTESWTTHTSSDSSSMGFKVSQNAIRFMESHAQEYGRLTYFASDIHWKTYLHKQFAELKDRGYDSLIERLSEIFWRSDLKESPATKLEIQFRTNLCRLAEAITGQRDVNSHLEAIKILWDSCEARSRYTDLYKRISDQDTTIAEQRRIITCLNYRHALEKLGTWKKLWTAAVQAEADQLWTERSANSQTERHLTPVLKYQFETWYKYTKPKPTRSPQLNDYMAWPGYVRGLGFFGDLSNDIHRHGSEYEFSKTQWLKTDQVILELIKPKQAPGQDVDWANEVARISKGTPNT</sequence>
<organism evidence="1 2">
    <name type="scientific">Pseudovirgaria hyperparasitica</name>
    <dbReference type="NCBI Taxonomy" id="470096"/>
    <lineage>
        <taxon>Eukaryota</taxon>
        <taxon>Fungi</taxon>
        <taxon>Dikarya</taxon>
        <taxon>Ascomycota</taxon>
        <taxon>Pezizomycotina</taxon>
        <taxon>Dothideomycetes</taxon>
        <taxon>Dothideomycetes incertae sedis</taxon>
        <taxon>Acrospermales</taxon>
        <taxon>Acrospermaceae</taxon>
        <taxon>Pseudovirgaria</taxon>
    </lineage>
</organism>
<protein>
    <submittedName>
        <fullName evidence="1">Uncharacterized protein</fullName>
    </submittedName>
</protein>
<accession>A0A6A6VT69</accession>
<name>A0A6A6VT69_9PEZI</name>
<dbReference type="Proteomes" id="UP000799437">
    <property type="component" value="Unassembled WGS sequence"/>
</dbReference>
<gene>
    <name evidence="1" type="ORF">EJ05DRAFT_212156</name>
</gene>
<evidence type="ECO:0000313" key="1">
    <source>
        <dbReference type="EMBL" id="KAF2753345.1"/>
    </source>
</evidence>
<dbReference type="RefSeq" id="XP_033595796.1">
    <property type="nucleotide sequence ID" value="XM_033739828.1"/>
</dbReference>
<dbReference type="AlphaFoldDB" id="A0A6A6VT69"/>
<proteinExistence type="predicted"/>
<dbReference type="OrthoDB" id="5132563at2759"/>
<evidence type="ECO:0000313" key="2">
    <source>
        <dbReference type="Proteomes" id="UP000799437"/>
    </source>
</evidence>
<dbReference type="GeneID" id="54480882"/>
<dbReference type="EMBL" id="ML996584">
    <property type="protein sequence ID" value="KAF2753345.1"/>
    <property type="molecule type" value="Genomic_DNA"/>
</dbReference>
<reference evidence="1" key="1">
    <citation type="journal article" date="2020" name="Stud. Mycol.">
        <title>101 Dothideomycetes genomes: a test case for predicting lifestyles and emergence of pathogens.</title>
        <authorList>
            <person name="Haridas S."/>
            <person name="Albert R."/>
            <person name="Binder M."/>
            <person name="Bloem J."/>
            <person name="Labutti K."/>
            <person name="Salamov A."/>
            <person name="Andreopoulos B."/>
            <person name="Baker S."/>
            <person name="Barry K."/>
            <person name="Bills G."/>
            <person name="Bluhm B."/>
            <person name="Cannon C."/>
            <person name="Castanera R."/>
            <person name="Culley D."/>
            <person name="Daum C."/>
            <person name="Ezra D."/>
            <person name="Gonzalez J."/>
            <person name="Henrissat B."/>
            <person name="Kuo A."/>
            <person name="Liang C."/>
            <person name="Lipzen A."/>
            <person name="Lutzoni F."/>
            <person name="Magnuson J."/>
            <person name="Mondo S."/>
            <person name="Nolan M."/>
            <person name="Ohm R."/>
            <person name="Pangilinan J."/>
            <person name="Park H.-J."/>
            <person name="Ramirez L."/>
            <person name="Alfaro M."/>
            <person name="Sun H."/>
            <person name="Tritt A."/>
            <person name="Yoshinaga Y."/>
            <person name="Zwiers L.-H."/>
            <person name="Turgeon B."/>
            <person name="Goodwin S."/>
            <person name="Spatafora J."/>
            <person name="Crous P."/>
            <person name="Grigoriev I."/>
        </authorList>
    </citation>
    <scope>NUCLEOTIDE SEQUENCE</scope>
    <source>
        <strain evidence="1">CBS 121739</strain>
    </source>
</reference>
<keyword evidence="2" id="KW-1185">Reference proteome</keyword>